<sequence>MHISRSKEIYWKARGSSQNRKEAVWKKGRSQGCQGSSSKSHAPSLRGLVWPGSSSATQMQLTSKHFLLLHLLPSFGVLESRICGGLETPLDVAGGDLKIISKTPALTPSGRLSLEKSARVPKSSGEDLSVDRLSCLPGGWEPGLPQLLGAFPPSWRRPRVDPGAVAQGEAPERRRGETGGGTRQAAPCRPEATGAERARPLSAGAFSMEWELNFLLYLALFFFLLFLLFLLLFVVIKQLKNSVASTAGALQPGRLSLHREPWGFSHDQGEGMELCGHRAGSRPRFSGRPGSRARLGCLAGRCFFLGLCRLKFWSRAAALGWGVEDRGCSYSRVTGLETPETDVFCDGTAVDAGLMPSGVIAQNKRENLPRVCHALAFLGMDKVPGFVFGSLAGVETWN</sequence>
<evidence type="ECO:0000256" key="1">
    <source>
        <dbReference type="SAM" id="MobiDB-lite"/>
    </source>
</evidence>
<gene>
    <name evidence="3" type="ORF">E2I00_003468</name>
</gene>
<dbReference type="AlphaFoldDB" id="A0A643BNK0"/>
<dbReference type="Proteomes" id="UP000437017">
    <property type="component" value="Unassembled WGS sequence"/>
</dbReference>
<dbReference type="OrthoDB" id="9685135at2759"/>
<dbReference type="EMBL" id="SGJD01007126">
    <property type="protein sequence ID" value="KAB0389547.1"/>
    <property type="molecule type" value="Genomic_DNA"/>
</dbReference>
<evidence type="ECO:0000313" key="3">
    <source>
        <dbReference type="EMBL" id="KAB0389547.1"/>
    </source>
</evidence>
<reference evidence="3 4" key="1">
    <citation type="journal article" date="2019" name="PLoS ONE">
        <title>Genomic analyses reveal an absence of contemporary introgressive admixture between fin whales and blue whales, despite known hybrids.</title>
        <authorList>
            <person name="Westbury M.V."/>
            <person name="Petersen B."/>
            <person name="Lorenzen E.D."/>
        </authorList>
    </citation>
    <scope>NUCLEOTIDE SEQUENCE [LARGE SCALE GENOMIC DNA]</scope>
    <source>
        <strain evidence="3">FinWhale-01</strain>
    </source>
</reference>
<protein>
    <submittedName>
        <fullName evidence="3">Uncharacterized protein</fullName>
    </submittedName>
</protein>
<feature type="region of interest" description="Disordered" evidence="1">
    <location>
        <begin position="160"/>
        <end position="194"/>
    </location>
</feature>
<dbReference type="Pfam" id="PF21976">
    <property type="entry name" value="SMIM43"/>
    <property type="match status" value="1"/>
</dbReference>
<accession>A0A643BNK0</accession>
<keyword evidence="2" id="KW-1133">Transmembrane helix</keyword>
<organism evidence="3 4">
    <name type="scientific">Balaenoptera physalus</name>
    <name type="common">Fin whale</name>
    <name type="synonym">Balaena physalus</name>
    <dbReference type="NCBI Taxonomy" id="9770"/>
    <lineage>
        <taxon>Eukaryota</taxon>
        <taxon>Metazoa</taxon>
        <taxon>Chordata</taxon>
        <taxon>Craniata</taxon>
        <taxon>Vertebrata</taxon>
        <taxon>Euteleostomi</taxon>
        <taxon>Mammalia</taxon>
        <taxon>Eutheria</taxon>
        <taxon>Laurasiatheria</taxon>
        <taxon>Artiodactyla</taxon>
        <taxon>Whippomorpha</taxon>
        <taxon>Cetacea</taxon>
        <taxon>Mysticeti</taxon>
        <taxon>Balaenopteridae</taxon>
        <taxon>Balaenoptera</taxon>
    </lineage>
</organism>
<evidence type="ECO:0000313" key="4">
    <source>
        <dbReference type="Proteomes" id="UP000437017"/>
    </source>
</evidence>
<feature type="transmembrane region" description="Helical" evidence="2">
    <location>
        <begin position="214"/>
        <end position="236"/>
    </location>
</feature>
<keyword evidence="2" id="KW-0812">Transmembrane</keyword>
<evidence type="ECO:0000256" key="2">
    <source>
        <dbReference type="SAM" id="Phobius"/>
    </source>
</evidence>
<dbReference type="InterPro" id="IPR054149">
    <property type="entry name" value="SMIM43"/>
</dbReference>
<keyword evidence="2" id="KW-0472">Membrane</keyword>
<name>A0A643BNK0_BALPH</name>
<proteinExistence type="predicted"/>
<keyword evidence="4" id="KW-1185">Reference proteome</keyword>
<comment type="caution">
    <text evidence="3">The sequence shown here is derived from an EMBL/GenBank/DDBJ whole genome shotgun (WGS) entry which is preliminary data.</text>
</comment>